<evidence type="ECO:0000256" key="6">
    <source>
        <dbReference type="SAM" id="MobiDB-lite"/>
    </source>
</evidence>
<dbReference type="GO" id="GO:0005737">
    <property type="term" value="C:cytoplasm"/>
    <property type="evidence" value="ECO:0007669"/>
    <property type="project" value="TreeGrafter"/>
</dbReference>
<dbReference type="SUPFAM" id="SSF47005">
    <property type="entry name" value="Peripheral subunit-binding domain of 2-oxo acid dehydrogenase complex"/>
    <property type="match status" value="1"/>
</dbReference>
<keyword evidence="3" id="KW-0808">Transferase</keyword>
<dbReference type="InterPro" id="IPR011053">
    <property type="entry name" value="Single_hybrid_motif"/>
</dbReference>
<dbReference type="PANTHER" id="PTHR43178:SF5">
    <property type="entry name" value="LIPOAMIDE ACYLTRANSFERASE COMPONENT OF BRANCHED-CHAIN ALPHA-KETO ACID DEHYDROGENASE COMPLEX, MITOCHONDRIAL"/>
    <property type="match status" value="1"/>
</dbReference>
<comment type="cofactor">
    <cofactor evidence="1">
        <name>(R)-lipoate</name>
        <dbReference type="ChEBI" id="CHEBI:83088"/>
    </cofactor>
</comment>
<organism evidence="9">
    <name type="scientific">freshwater metagenome</name>
    <dbReference type="NCBI Taxonomy" id="449393"/>
    <lineage>
        <taxon>unclassified sequences</taxon>
        <taxon>metagenomes</taxon>
        <taxon>ecological metagenomes</taxon>
    </lineage>
</organism>
<dbReference type="Pfam" id="PF00198">
    <property type="entry name" value="2-oxoacid_dh"/>
    <property type="match status" value="1"/>
</dbReference>
<feature type="compositionally biased region" description="Pro residues" evidence="6">
    <location>
        <begin position="84"/>
        <end position="99"/>
    </location>
</feature>
<feature type="domain" description="Lipoyl-binding" evidence="7">
    <location>
        <begin position="1"/>
        <end position="71"/>
    </location>
</feature>
<accession>A0A6J7E975</accession>
<dbReference type="GO" id="GO:0016407">
    <property type="term" value="F:acetyltransferase activity"/>
    <property type="evidence" value="ECO:0007669"/>
    <property type="project" value="TreeGrafter"/>
</dbReference>
<evidence type="ECO:0000256" key="5">
    <source>
        <dbReference type="ARBA" id="ARBA00023315"/>
    </source>
</evidence>
<dbReference type="Pfam" id="PF02817">
    <property type="entry name" value="E3_binding"/>
    <property type="match status" value="1"/>
</dbReference>
<dbReference type="InterPro" id="IPR023213">
    <property type="entry name" value="CAT-like_dom_sf"/>
</dbReference>
<dbReference type="PROSITE" id="PS51826">
    <property type="entry name" value="PSBD"/>
    <property type="match status" value="1"/>
</dbReference>
<dbReference type="SUPFAM" id="SSF51230">
    <property type="entry name" value="Single hybrid motif"/>
    <property type="match status" value="1"/>
</dbReference>
<dbReference type="GO" id="GO:0031405">
    <property type="term" value="F:lipoic acid binding"/>
    <property type="evidence" value="ECO:0007669"/>
    <property type="project" value="TreeGrafter"/>
</dbReference>
<evidence type="ECO:0000256" key="2">
    <source>
        <dbReference type="ARBA" id="ARBA00007317"/>
    </source>
</evidence>
<dbReference type="InterPro" id="IPR004167">
    <property type="entry name" value="PSBD"/>
</dbReference>
<dbReference type="AlphaFoldDB" id="A0A6J7E975"/>
<keyword evidence="4" id="KW-0450">Lipoyl</keyword>
<dbReference type="PROSITE" id="PS50968">
    <property type="entry name" value="BIOTINYL_LIPOYL"/>
    <property type="match status" value="1"/>
</dbReference>
<evidence type="ECO:0000259" key="8">
    <source>
        <dbReference type="PROSITE" id="PS51826"/>
    </source>
</evidence>
<feature type="region of interest" description="Disordered" evidence="6">
    <location>
        <begin position="74"/>
        <end position="109"/>
    </location>
</feature>
<sequence length="382" mass="40348">MPSLGADMTEGTLLEWLVQPGDEVHRGDIVAVVDTEKSAIEIEIFEDGRLGRLLVEPGETVPVGMPLAVIEKSGPTPIARSAPGPTPASGPAPTTPPPRAQRRVAASPLARRRAKELGVDLAAVQGSGKGGVLTVDDVERSAGGVVQKASAARAATTDAGDRSAAMRTAIGALMARSKREIPHYYLQSTIDMRAATEWLAALNAGRPVAERVLTAALMLKATALAVRTVPELNGFYRDGTFEQQDHVHLGIAVSLRGGGLIAPALHDADALPIEELMQRMKDLVGRARNGRLRGSEMSDPTLTVTSLGDRGAEIVHGVIYPPQVALVGFGRVVERPWAVDGMLTVRPTVAVTLAADHRVSDGHRGGLLLEAIDELLRRPEAL</sequence>
<dbReference type="Gene3D" id="4.10.320.10">
    <property type="entry name" value="E3-binding domain"/>
    <property type="match status" value="1"/>
</dbReference>
<evidence type="ECO:0000256" key="4">
    <source>
        <dbReference type="ARBA" id="ARBA00022823"/>
    </source>
</evidence>
<dbReference type="Gene3D" id="2.40.50.100">
    <property type="match status" value="1"/>
</dbReference>
<reference evidence="9" key="1">
    <citation type="submission" date="2020-05" db="EMBL/GenBank/DDBJ databases">
        <authorList>
            <person name="Chiriac C."/>
            <person name="Salcher M."/>
            <person name="Ghai R."/>
            <person name="Kavagutti S V."/>
        </authorList>
    </citation>
    <scope>NUCLEOTIDE SEQUENCE</scope>
</reference>
<proteinExistence type="inferred from homology"/>
<dbReference type="PANTHER" id="PTHR43178">
    <property type="entry name" value="DIHYDROLIPOAMIDE ACETYLTRANSFERASE COMPONENT OF PYRUVATE DEHYDROGENASE COMPLEX"/>
    <property type="match status" value="1"/>
</dbReference>
<dbReference type="InterPro" id="IPR000089">
    <property type="entry name" value="Biotin_lipoyl"/>
</dbReference>
<name>A0A6J7E975_9ZZZZ</name>
<dbReference type="Pfam" id="PF00364">
    <property type="entry name" value="Biotin_lipoyl"/>
    <property type="match status" value="1"/>
</dbReference>
<dbReference type="InterPro" id="IPR050743">
    <property type="entry name" value="2-oxoacid_DH_E2_comp"/>
</dbReference>
<gene>
    <name evidence="9" type="ORF">UFOPK3402_01055</name>
</gene>
<evidence type="ECO:0000313" key="9">
    <source>
        <dbReference type="EMBL" id="CAB4877865.1"/>
    </source>
</evidence>
<dbReference type="CDD" id="cd06849">
    <property type="entry name" value="lipoyl_domain"/>
    <property type="match status" value="1"/>
</dbReference>
<evidence type="ECO:0000259" key="7">
    <source>
        <dbReference type="PROSITE" id="PS50968"/>
    </source>
</evidence>
<protein>
    <submittedName>
        <fullName evidence="9">Unannotated protein</fullName>
    </submittedName>
</protein>
<dbReference type="SUPFAM" id="SSF52777">
    <property type="entry name" value="CoA-dependent acyltransferases"/>
    <property type="match status" value="1"/>
</dbReference>
<dbReference type="Gene3D" id="3.30.559.10">
    <property type="entry name" value="Chloramphenicol acetyltransferase-like domain"/>
    <property type="match status" value="1"/>
</dbReference>
<dbReference type="EMBL" id="CAFBLS010000121">
    <property type="protein sequence ID" value="CAB4877865.1"/>
    <property type="molecule type" value="Genomic_DNA"/>
</dbReference>
<dbReference type="InterPro" id="IPR036625">
    <property type="entry name" value="E3-bd_dom_sf"/>
</dbReference>
<comment type="similarity">
    <text evidence="2">Belongs to the 2-oxoacid dehydrogenase family.</text>
</comment>
<dbReference type="InterPro" id="IPR001078">
    <property type="entry name" value="2-oxoacid_DH_actylTfrase"/>
</dbReference>
<feature type="domain" description="Peripheral subunit-binding (PSBD)" evidence="8">
    <location>
        <begin position="105"/>
        <end position="142"/>
    </location>
</feature>
<keyword evidence="5" id="KW-0012">Acyltransferase</keyword>
<evidence type="ECO:0000256" key="1">
    <source>
        <dbReference type="ARBA" id="ARBA00001938"/>
    </source>
</evidence>
<evidence type="ECO:0000256" key="3">
    <source>
        <dbReference type="ARBA" id="ARBA00022679"/>
    </source>
</evidence>